<dbReference type="Proteomes" id="UP000316096">
    <property type="component" value="Unassembled WGS sequence"/>
</dbReference>
<organism evidence="2 3">
    <name type="scientific">Actinoallomurus bryophytorum</name>
    <dbReference type="NCBI Taxonomy" id="1490222"/>
    <lineage>
        <taxon>Bacteria</taxon>
        <taxon>Bacillati</taxon>
        <taxon>Actinomycetota</taxon>
        <taxon>Actinomycetes</taxon>
        <taxon>Streptosporangiales</taxon>
        <taxon>Thermomonosporaceae</taxon>
        <taxon>Actinoallomurus</taxon>
    </lineage>
</organism>
<proteinExistence type="predicted"/>
<dbReference type="InterPro" id="IPR021215">
    <property type="entry name" value="DUF2752"/>
</dbReference>
<dbReference type="EMBL" id="VFOZ01000002">
    <property type="protein sequence ID" value="TQL91044.1"/>
    <property type="molecule type" value="Genomic_DNA"/>
</dbReference>
<keyword evidence="1" id="KW-1133">Transmembrane helix</keyword>
<dbReference type="Pfam" id="PF10825">
    <property type="entry name" value="DUF2752"/>
    <property type="match status" value="1"/>
</dbReference>
<evidence type="ECO:0000256" key="1">
    <source>
        <dbReference type="SAM" id="Phobius"/>
    </source>
</evidence>
<keyword evidence="3" id="KW-1185">Reference proteome</keyword>
<reference evidence="2 3" key="1">
    <citation type="submission" date="2019-06" db="EMBL/GenBank/DDBJ databases">
        <title>Sequencing the genomes of 1000 actinobacteria strains.</title>
        <authorList>
            <person name="Klenk H.-P."/>
        </authorList>
    </citation>
    <scope>NUCLEOTIDE SEQUENCE [LARGE SCALE GENOMIC DNA]</scope>
    <source>
        <strain evidence="2 3">DSM 102200</strain>
    </source>
</reference>
<evidence type="ECO:0000313" key="3">
    <source>
        <dbReference type="Proteomes" id="UP000316096"/>
    </source>
</evidence>
<protein>
    <submittedName>
        <fullName evidence="2">Uncharacterized protein DUF2752</fullName>
    </submittedName>
</protein>
<sequence>MLAVAAGAAGYVALVDPNHPGHYPTCPFYALTGDYCPGCGSLRMIHALTHGHVAEAFGRNALAFVTLPLLGYLWVRWTVAARRDRPLQAKILQPWAIIVFAVVIVVFWVVRNLPAGHALAP</sequence>
<keyword evidence="1" id="KW-0472">Membrane</keyword>
<feature type="transmembrane region" description="Helical" evidence="1">
    <location>
        <begin position="91"/>
        <end position="110"/>
    </location>
</feature>
<feature type="transmembrane region" description="Helical" evidence="1">
    <location>
        <begin position="61"/>
        <end position="79"/>
    </location>
</feature>
<comment type="caution">
    <text evidence="2">The sequence shown here is derived from an EMBL/GenBank/DDBJ whole genome shotgun (WGS) entry which is preliminary data.</text>
</comment>
<dbReference type="AlphaFoldDB" id="A0A543C1U6"/>
<accession>A0A543C1U6</accession>
<name>A0A543C1U6_9ACTN</name>
<keyword evidence="1" id="KW-0812">Transmembrane</keyword>
<gene>
    <name evidence="2" type="ORF">FB559_8367</name>
</gene>
<evidence type="ECO:0000313" key="2">
    <source>
        <dbReference type="EMBL" id="TQL91044.1"/>
    </source>
</evidence>